<reference evidence="2" key="2">
    <citation type="submission" date="2021-04" db="EMBL/GenBank/DDBJ databases">
        <authorList>
            <person name="Podell S."/>
        </authorList>
    </citation>
    <scope>NUCLEOTIDE SEQUENCE</scope>
    <source>
        <strain evidence="2">Hildebrandi</strain>
    </source>
</reference>
<feature type="compositionally biased region" description="Low complexity" evidence="1">
    <location>
        <begin position="185"/>
        <end position="200"/>
    </location>
</feature>
<sequence length="258" mass="28586">MRASKSKKTAATRPTQNEFVESVEALAEVALSTAGLCGDLTCGDFLDTSEIQYDDGDAGAGELTVDPPVGMKKDATRRGLRFSKAFQKNTRPDSNRRQQRQSAYHVMNRRGYLDVVGEENLSKIDRSDAIQSRHYFMDGDGNDDYSNGATPNSLRARSAAPNRNSFWPRHSTSSRRSSKGRKNDTSGTSDSSTSTGSLGSQNSFTGKGTRKSKTRVRKLLKEDGTRASSFDRVEHREDNRSPIDRYAVLSEDEKDRIL</sequence>
<dbReference type="EMBL" id="JAGRRH010000016">
    <property type="protein sequence ID" value="KAG7354578.1"/>
    <property type="molecule type" value="Genomic_DNA"/>
</dbReference>
<proteinExistence type="predicted"/>
<name>A0A9K3L2Q6_9STRA</name>
<feature type="region of interest" description="Disordered" evidence="1">
    <location>
        <begin position="87"/>
        <end position="106"/>
    </location>
</feature>
<evidence type="ECO:0000313" key="3">
    <source>
        <dbReference type="Proteomes" id="UP000693970"/>
    </source>
</evidence>
<dbReference type="AlphaFoldDB" id="A0A9K3L2Q6"/>
<protein>
    <submittedName>
        <fullName evidence="2">Uncharacterized protein</fullName>
    </submittedName>
</protein>
<reference evidence="2" key="1">
    <citation type="journal article" date="2021" name="Sci. Rep.">
        <title>Diploid genomic architecture of Nitzschia inconspicua, an elite biomass production diatom.</title>
        <authorList>
            <person name="Oliver A."/>
            <person name="Podell S."/>
            <person name="Pinowska A."/>
            <person name="Traller J.C."/>
            <person name="Smith S.R."/>
            <person name="McClure R."/>
            <person name="Beliaev A."/>
            <person name="Bohutskyi P."/>
            <person name="Hill E.A."/>
            <person name="Rabines A."/>
            <person name="Zheng H."/>
            <person name="Allen L.Z."/>
            <person name="Kuo A."/>
            <person name="Grigoriev I.V."/>
            <person name="Allen A.E."/>
            <person name="Hazlebeck D."/>
            <person name="Allen E.E."/>
        </authorList>
    </citation>
    <scope>NUCLEOTIDE SEQUENCE</scope>
    <source>
        <strain evidence="2">Hildebrandi</strain>
    </source>
</reference>
<comment type="caution">
    <text evidence="2">The sequence shown here is derived from an EMBL/GenBank/DDBJ whole genome shotgun (WGS) entry which is preliminary data.</text>
</comment>
<accession>A0A9K3L2Q6</accession>
<evidence type="ECO:0000313" key="2">
    <source>
        <dbReference type="EMBL" id="KAG7354578.1"/>
    </source>
</evidence>
<dbReference type="Proteomes" id="UP000693970">
    <property type="component" value="Unassembled WGS sequence"/>
</dbReference>
<organism evidence="2 3">
    <name type="scientific">Nitzschia inconspicua</name>
    <dbReference type="NCBI Taxonomy" id="303405"/>
    <lineage>
        <taxon>Eukaryota</taxon>
        <taxon>Sar</taxon>
        <taxon>Stramenopiles</taxon>
        <taxon>Ochrophyta</taxon>
        <taxon>Bacillariophyta</taxon>
        <taxon>Bacillariophyceae</taxon>
        <taxon>Bacillariophycidae</taxon>
        <taxon>Bacillariales</taxon>
        <taxon>Bacillariaceae</taxon>
        <taxon>Nitzschia</taxon>
    </lineage>
</organism>
<gene>
    <name evidence="2" type="ORF">IV203_003934</name>
</gene>
<feature type="compositionally biased region" description="Polar residues" evidence="1">
    <location>
        <begin position="144"/>
        <end position="165"/>
    </location>
</feature>
<keyword evidence="3" id="KW-1185">Reference proteome</keyword>
<feature type="compositionally biased region" description="Basic and acidic residues" evidence="1">
    <location>
        <begin position="219"/>
        <end position="243"/>
    </location>
</feature>
<evidence type="ECO:0000256" key="1">
    <source>
        <dbReference type="SAM" id="MobiDB-lite"/>
    </source>
</evidence>
<feature type="region of interest" description="Disordered" evidence="1">
    <location>
        <begin position="140"/>
        <end position="258"/>
    </location>
</feature>
<feature type="compositionally biased region" description="Basic residues" evidence="1">
    <location>
        <begin position="208"/>
        <end position="218"/>
    </location>
</feature>